<reference evidence="1" key="1">
    <citation type="submission" date="2017-05" db="UniProtKB">
        <authorList>
            <consortium name="EnsemblMetazoa"/>
        </authorList>
    </citation>
    <scope>IDENTIFICATION</scope>
</reference>
<dbReference type="AlphaFoldDB" id="A0A1X7VLI2"/>
<evidence type="ECO:0000313" key="1">
    <source>
        <dbReference type="EnsemblMetazoa" id="Aqu2.1.41241_001"/>
    </source>
</evidence>
<name>A0A1X7VLI2_AMPQE</name>
<organism evidence="1">
    <name type="scientific">Amphimedon queenslandica</name>
    <name type="common">Sponge</name>
    <dbReference type="NCBI Taxonomy" id="400682"/>
    <lineage>
        <taxon>Eukaryota</taxon>
        <taxon>Metazoa</taxon>
        <taxon>Porifera</taxon>
        <taxon>Demospongiae</taxon>
        <taxon>Heteroscleromorpha</taxon>
        <taxon>Haplosclerida</taxon>
        <taxon>Niphatidae</taxon>
        <taxon>Amphimedon</taxon>
    </lineage>
</organism>
<sequence length="69" mass="7846">MACLFISVRERHCNGIKTKDYENMLMPLVNIKLCSCKRPSGAKCPPTQERVVISGRLSIVKLRTRQLTI</sequence>
<dbReference type="InParanoid" id="A0A1X7VLI2"/>
<protein>
    <submittedName>
        <fullName evidence="1">Uncharacterized protein</fullName>
    </submittedName>
</protein>
<accession>A0A1X7VLI2</accession>
<dbReference type="EnsemblMetazoa" id="Aqu2.1.41241_001">
    <property type="protein sequence ID" value="Aqu2.1.41241_001"/>
    <property type="gene ID" value="Aqu2.1.41241"/>
</dbReference>
<proteinExistence type="predicted"/>